<evidence type="ECO:0000313" key="3">
    <source>
        <dbReference type="EMBL" id="PLW54871.1"/>
    </source>
</evidence>
<organism evidence="3 4">
    <name type="scientific">Puccinia coronata f. sp. avenae</name>
    <dbReference type="NCBI Taxonomy" id="200324"/>
    <lineage>
        <taxon>Eukaryota</taxon>
        <taxon>Fungi</taxon>
        <taxon>Dikarya</taxon>
        <taxon>Basidiomycota</taxon>
        <taxon>Pucciniomycotina</taxon>
        <taxon>Pucciniomycetes</taxon>
        <taxon>Pucciniales</taxon>
        <taxon>Pucciniaceae</taxon>
        <taxon>Puccinia</taxon>
    </lineage>
</organism>
<reference evidence="3 4" key="1">
    <citation type="submission" date="2017-11" db="EMBL/GenBank/DDBJ databases">
        <title>De novo assembly and phasing of dikaryotic genomes from two isolates of Puccinia coronata f. sp. avenae, the causal agent of oat crown rust.</title>
        <authorList>
            <person name="Miller M.E."/>
            <person name="Zhang Y."/>
            <person name="Omidvar V."/>
            <person name="Sperschneider J."/>
            <person name="Schwessinger B."/>
            <person name="Raley C."/>
            <person name="Palmer J.M."/>
            <person name="Garnica D."/>
            <person name="Upadhyaya N."/>
            <person name="Rathjen J."/>
            <person name="Taylor J.M."/>
            <person name="Park R.F."/>
            <person name="Dodds P.N."/>
            <person name="Hirsch C.D."/>
            <person name="Kianian S.F."/>
            <person name="Figueroa M."/>
        </authorList>
    </citation>
    <scope>NUCLEOTIDE SEQUENCE [LARGE SCALE GENOMIC DNA]</scope>
    <source>
        <strain evidence="3">12NC29</strain>
    </source>
</reference>
<name>A0A2N5VXZ9_9BASI</name>
<feature type="region of interest" description="Disordered" evidence="1">
    <location>
        <begin position="1"/>
        <end position="46"/>
    </location>
</feature>
<dbReference type="InterPro" id="IPR046496">
    <property type="entry name" value="DUF6589"/>
</dbReference>
<evidence type="ECO:0000256" key="1">
    <source>
        <dbReference type="SAM" id="MobiDB-lite"/>
    </source>
</evidence>
<comment type="caution">
    <text evidence="3">The sequence shown here is derived from an EMBL/GenBank/DDBJ whole genome shotgun (WGS) entry which is preliminary data.</text>
</comment>
<keyword evidence="4" id="KW-1185">Reference proteome</keyword>
<protein>
    <recommendedName>
        <fullName evidence="2">DUF6589 domain-containing protein</fullName>
    </recommendedName>
</protein>
<evidence type="ECO:0000313" key="4">
    <source>
        <dbReference type="Proteomes" id="UP000235388"/>
    </source>
</evidence>
<dbReference type="EMBL" id="PGCJ01000039">
    <property type="protein sequence ID" value="PLW54871.1"/>
    <property type="molecule type" value="Genomic_DNA"/>
</dbReference>
<dbReference type="OrthoDB" id="2504260at2759"/>
<gene>
    <name evidence="3" type="ORF">PCANC_05946</name>
</gene>
<feature type="compositionally biased region" description="Basic and acidic residues" evidence="1">
    <location>
        <begin position="23"/>
        <end position="33"/>
    </location>
</feature>
<accession>A0A2N5VXZ9</accession>
<sequence length="219" mass="24442">MTSPGNDDDAHSMVDFEENEELDEKKAKIKDPKAIPQTPPPIDPIEPHVPDITMLKMMIASDNSAEGMGKVLQGINNQTNESPAEFSERLQVMEGDLGTYCNLESIRALRKPMAYAEESLSNKFMLLGASHTLWNVAQAVFLLHHGDSSNSKDLGAWHTMESLGIPLERPITKKDFKLMISNMQRVHEVTIVYCLLKLVGETNVPKVDNVDQLPTWSVE</sequence>
<dbReference type="Pfam" id="PF20231">
    <property type="entry name" value="DUF6589"/>
    <property type="match status" value="1"/>
</dbReference>
<dbReference type="AlphaFoldDB" id="A0A2N5VXZ9"/>
<proteinExistence type="predicted"/>
<dbReference type="Proteomes" id="UP000235388">
    <property type="component" value="Unassembled WGS sequence"/>
</dbReference>
<evidence type="ECO:0000259" key="2">
    <source>
        <dbReference type="Pfam" id="PF20231"/>
    </source>
</evidence>
<feature type="domain" description="DUF6589" evidence="2">
    <location>
        <begin position="32"/>
        <end position="206"/>
    </location>
</feature>